<evidence type="ECO:0000256" key="2">
    <source>
        <dbReference type="SAM" id="Coils"/>
    </source>
</evidence>
<dbReference type="Pfam" id="PF13424">
    <property type="entry name" value="TPR_12"/>
    <property type="match status" value="1"/>
</dbReference>
<feature type="coiled-coil region" evidence="2">
    <location>
        <begin position="316"/>
        <end position="343"/>
    </location>
</feature>
<dbReference type="Gene3D" id="1.25.40.10">
    <property type="entry name" value="Tetratricopeptide repeat domain"/>
    <property type="match status" value="1"/>
</dbReference>
<dbReference type="Proteomes" id="UP001317001">
    <property type="component" value="Chromosome"/>
</dbReference>
<dbReference type="PROSITE" id="PS50005">
    <property type="entry name" value="TPR"/>
    <property type="match status" value="2"/>
</dbReference>
<dbReference type="RefSeq" id="WP_257500288.1">
    <property type="nucleotide sequence ID" value="NZ_CP102382.1"/>
</dbReference>
<proteinExistence type="predicted"/>
<keyword evidence="1" id="KW-0802">TPR repeat</keyword>
<keyword evidence="3" id="KW-0812">Transmembrane</keyword>
<feature type="domain" description="Signal transduction histidine kinase internal region" evidence="4">
    <location>
        <begin position="394"/>
        <end position="471"/>
    </location>
</feature>
<feature type="repeat" description="TPR" evidence="1">
    <location>
        <begin position="209"/>
        <end position="242"/>
    </location>
</feature>
<dbReference type="SUPFAM" id="SSF48452">
    <property type="entry name" value="TPR-like"/>
    <property type="match status" value="1"/>
</dbReference>
<dbReference type="InterPro" id="IPR010559">
    <property type="entry name" value="Sig_transdc_His_kin_internal"/>
</dbReference>
<dbReference type="EMBL" id="CP102382">
    <property type="protein sequence ID" value="UUV22371.1"/>
    <property type="molecule type" value="Genomic_DNA"/>
</dbReference>
<protein>
    <submittedName>
        <fullName evidence="5">Histidine kinase</fullName>
    </submittedName>
</protein>
<dbReference type="GO" id="GO:0016301">
    <property type="term" value="F:kinase activity"/>
    <property type="evidence" value="ECO:0007669"/>
    <property type="project" value="UniProtKB-KW"/>
</dbReference>
<dbReference type="PANTHER" id="PTHR34220">
    <property type="entry name" value="SENSOR HISTIDINE KINASE YPDA"/>
    <property type="match status" value="1"/>
</dbReference>
<dbReference type="Pfam" id="PF06580">
    <property type="entry name" value="His_kinase"/>
    <property type="match status" value="1"/>
</dbReference>
<dbReference type="Gene3D" id="3.30.565.10">
    <property type="entry name" value="Histidine kinase-like ATPase, C-terminal domain"/>
    <property type="match status" value="1"/>
</dbReference>
<gene>
    <name evidence="5" type="ORF">NPX36_04850</name>
</gene>
<dbReference type="SUPFAM" id="SSF55874">
    <property type="entry name" value="ATPase domain of HSP90 chaperone/DNA topoisomerase II/histidine kinase"/>
    <property type="match status" value="1"/>
</dbReference>
<organism evidence="5 6">
    <name type="scientific">Paenimyroides aestuarii</name>
    <dbReference type="NCBI Taxonomy" id="2968490"/>
    <lineage>
        <taxon>Bacteria</taxon>
        <taxon>Pseudomonadati</taxon>
        <taxon>Bacteroidota</taxon>
        <taxon>Flavobacteriia</taxon>
        <taxon>Flavobacteriales</taxon>
        <taxon>Flavobacteriaceae</taxon>
        <taxon>Paenimyroides</taxon>
    </lineage>
</organism>
<keyword evidence="3" id="KW-0472">Membrane</keyword>
<evidence type="ECO:0000256" key="3">
    <source>
        <dbReference type="SAM" id="Phobius"/>
    </source>
</evidence>
<evidence type="ECO:0000313" key="6">
    <source>
        <dbReference type="Proteomes" id="UP001317001"/>
    </source>
</evidence>
<keyword evidence="2" id="KW-0175">Coiled coil</keyword>
<feature type="repeat" description="TPR" evidence="1">
    <location>
        <begin position="169"/>
        <end position="202"/>
    </location>
</feature>
<dbReference type="InterPro" id="IPR050640">
    <property type="entry name" value="Bact_2-comp_sensor_kinase"/>
</dbReference>
<evidence type="ECO:0000313" key="5">
    <source>
        <dbReference type="EMBL" id="UUV22371.1"/>
    </source>
</evidence>
<dbReference type="PANTHER" id="PTHR34220:SF7">
    <property type="entry name" value="SENSOR HISTIDINE KINASE YPDA"/>
    <property type="match status" value="1"/>
</dbReference>
<dbReference type="InterPro" id="IPR011990">
    <property type="entry name" value="TPR-like_helical_dom_sf"/>
</dbReference>
<name>A0ABY5NUV4_9FLAO</name>
<dbReference type="InterPro" id="IPR036890">
    <property type="entry name" value="HATPase_C_sf"/>
</dbReference>
<keyword evidence="5" id="KW-0418">Kinase</keyword>
<keyword evidence="3" id="KW-1133">Transmembrane helix</keyword>
<reference evidence="5 6" key="1">
    <citation type="submission" date="2022-08" db="EMBL/GenBank/DDBJ databases">
        <title>Myroides zhujiangensis sp. nov., a novel bacterium isolated from sediment in the Pearl River Estuary.</title>
        <authorList>
            <person name="Cui L."/>
        </authorList>
    </citation>
    <scope>NUCLEOTIDE SEQUENCE [LARGE SCALE GENOMIC DNA]</scope>
    <source>
        <strain evidence="5 6">SCSIO 72103</strain>
    </source>
</reference>
<accession>A0ABY5NUV4</accession>
<dbReference type="SMART" id="SM00028">
    <property type="entry name" value="TPR"/>
    <property type="match status" value="2"/>
</dbReference>
<sequence length="598" mass="69960">MSTGLLFGQDTTFSKADSLLQTGNLLAYKNQLVKIQKQHQNTENTEIRLKTYVKLVEFYSNFQENSDSLMHYYYQGIAKAKEANSKEFIANFKFQYANYLTTKGTYVEALKLFQSIEDEIIQKDYSFLPHFYDAYARLHYYLKDYDNAFAYLKKEAQIFEKRKMTKNIASVYNNLGILYNSQSKLDSALYYHEKSQRINIQLKDTIGIVKSYNNIGQSYFNHRLIEKAKLHYEKALEYPDKYITESLLNNYAELLINNDEHAKAASFLVHLTQSEHKKIAQSALSQLVTLYKAQHQFEKALMYQEQLNQLSQELLDETKLKEIERLKIEYNTAQKEKEIESLKLISESQQQVIDRNRLLVFISVLLFLISIVVFILWKVNQDKRAKIYELEMNSKVLRLQMNPHFIFNALAAIQSNILSREHQKASNYLVKFSKLLRHHIEQTRSSSVLLQDEIQSLRDYLELQKMRMSSQLSFHFEIDQSLNIKECYIPAMLIQPLVENAIEHGLESVQSPEINIRFIKFSTYIECQVIDNGVGFSTTIHQEKWKVKSYATQIIKERLALLSNNPKKPLTLIIKDQMINNQPKGTIAIIQIPILTQS</sequence>
<evidence type="ECO:0000256" key="1">
    <source>
        <dbReference type="PROSITE-ProRule" id="PRU00339"/>
    </source>
</evidence>
<evidence type="ECO:0000259" key="4">
    <source>
        <dbReference type="Pfam" id="PF06580"/>
    </source>
</evidence>
<keyword evidence="6" id="KW-1185">Reference proteome</keyword>
<keyword evidence="5" id="KW-0808">Transferase</keyword>
<feature type="transmembrane region" description="Helical" evidence="3">
    <location>
        <begin position="358"/>
        <end position="377"/>
    </location>
</feature>
<dbReference type="InterPro" id="IPR019734">
    <property type="entry name" value="TPR_rpt"/>
</dbReference>